<dbReference type="EMBL" id="JAKOGI010000288">
    <property type="protein sequence ID" value="KAJ8437656.1"/>
    <property type="molecule type" value="Genomic_DNA"/>
</dbReference>
<evidence type="ECO:0000313" key="2">
    <source>
        <dbReference type="EMBL" id="KAJ8437656.1"/>
    </source>
</evidence>
<comment type="caution">
    <text evidence="2">The sequence shown here is derived from an EMBL/GenBank/DDBJ whole genome shotgun (WGS) entry which is preliminary data.</text>
</comment>
<organism evidence="2 3">
    <name type="scientific">Carnegiea gigantea</name>
    <dbReference type="NCBI Taxonomy" id="171969"/>
    <lineage>
        <taxon>Eukaryota</taxon>
        <taxon>Viridiplantae</taxon>
        <taxon>Streptophyta</taxon>
        <taxon>Embryophyta</taxon>
        <taxon>Tracheophyta</taxon>
        <taxon>Spermatophyta</taxon>
        <taxon>Magnoliopsida</taxon>
        <taxon>eudicotyledons</taxon>
        <taxon>Gunneridae</taxon>
        <taxon>Pentapetalae</taxon>
        <taxon>Caryophyllales</taxon>
        <taxon>Cactineae</taxon>
        <taxon>Cactaceae</taxon>
        <taxon>Cactoideae</taxon>
        <taxon>Echinocereeae</taxon>
        <taxon>Carnegiea</taxon>
    </lineage>
</organism>
<name>A0A9Q1QDN0_9CARY</name>
<dbReference type="AlphaFoldDB" id="A0A9Q1QDN0"/>
<dbReference type="Proteomes" id="UP001153076">
    <property type="component" value="Unassembled WGS sequence"/>
</dbReference>
<reference evidence="2" key="1">
    <citation type="submission" date="2022-04" db="EMBL/GenBank/DDBJ databases">
        <title>Carnegiea gigantea Genome sequencing and assembly v2.</title>
        <authorList>
            <person name="Copetti D."/>
            <person name="Sanderson M.J."/>
            <person name="Burquez A."/>
            <person name="Wojciechowski M.F."/>
        </authorList>
    </citation>
    <scope>NUCLEOTIDE SEQUENCE</scope>
    <source>
        <strain evidence="2">SGP5-SGP5p</strain>
        <tissue evidence="2">Aerial part</tissue>
    </source>
</reference>
<evidence type="ECO:0000256" key="1">
    <source>
        <dbReference type="SAM" id="MobiDB-lite"/>
    </source>
</evidence>
<accession>A0A9Q1QDN0</accession>
<gene>
    <name evidence="2" type="ORF">Cgig2_028594</name>
</gene>
<dbReference type="PANTHER" id="PTHR47584:SF17">
    <property type="entry name" value="MYB_SANT-LIKE DNA-BINDING DOMAIN PROTEIN"/>
    <property type="match status" value="1"/>
</dbReference>
<feature type="region of interest" description="Disordered" evidence="1">
    <location>
        <begin position="136"/>
        <end position="215"/>
    </location>
</feature>
<keyword evidence="3" id="KW-1185">Reference proteome</keyword>
<sequence>MTASGKNSANWTNRDDEKLLDILIEQRAQEAVKFEWSLVRVMLKNEGINKESVQIKNHCNDLRKKLGAWEHFIGKTQVGVDYKTEPVVVPYSTWQDFLQRFGGKYKSFRKKVPENLEKMKSAFYGKQATGEMSFAPGIVASPSNQTQRSKGKALDMDEHVGDSDKANEDASDADMECLRAEESRSPPKSVHNSRKRKSEGGTSSDGKRQELINWS</sequence>
<dbReference type="PANTHER" id="PTHR47584">
    <property type="match status" value="1"/>
</dbReference>
<dbReference type="InterPro" id="IPR045026">
    <property type="entry name" value="LIMYB"/>
</dbReference>
<protein>
    <recommendedName>
        <fullName evidence="4">Myb/SANT-like domain-containing protein</fullName>
    </recommendedName>
</protein>
<evidence type="ECO:0000313" key="3">
    <source>
        <dbReference type="Proteomes" id="UP001153076"/>
    </source>
</evidence>
<feature type="compositionally biased region" description="Basic and acidic residues" evidence="1">
    <location>
        <begin position="205"/>
        <end position="215"/>
    </location>
</feature>
<feature type="compositionally biased region" description="Basic and acidic residues" evidence="1">
    <location>
        <begin position="176"/>
        <end position="185"/>
    </location>
</feature>
<proteinExistence type="predicted"/>
<dbReference type="OrthoDB" id="1822085at2759"/>
<feature type="compositionally biased region" description="Basic and acidic residues" evidence="1">
    <location>
        <begin position="152"/>
        <end position="168"/>
    </location>
</feature>
<evidence type="ECO:0008006" key="4">
    <source>
        <dbReference type="Google" id="ProtNLM"/>
    </source>
</evidence>